<dbReference type="Proteomes" id="UP001169027">
    <property type="component" value="Unassembled WGS sequence"/>
</dbReference>
<evidence type="ECO:0000256" key="1">
    <source>
        <dbReference type="SAM" id="SignalP"/>
    </source>
</evidence>
<accession>A0ABT8SC66</accession>
<evidence type="ECO:0000313" key="3">
    <source>
        <dbReference type="Proteomes" id="UP001169027"/>
    </source>
</evidence>
<comment type="caution">
    <text evidence="2">The sequence shown here is derived from an EMBL/GenBank/DDBJ whole genome shotgun (WGS) entry which is preliminary data.</text>
</comment>
<sequence length="231" mass="24523">MPAAGLRVAFGPSLFLACGVALAQAGGSIALLSDYRWRGVSLSDDRPTYQLSATYDHPSGWFGGASLTGVALGPYDRRQVQLLGYAGYAGRLSERLGWEAGATGVHFSVDSRYDYGEAFAGLNGERWNMRLHYAPDYFGRGMRTAYAEFNVGVPLSALVRATAHAGALVRVGGVPAEDGRADLDCSIGLAVSRDAWEVRIDWVAGGRSSVYPTAYGHAANSTLVLSASFAF</sequence>
<name>A0ABT8SC66_9BURK</name>
<dbReference type="PROSITE" id="PS51257">
    <property type="entry name" value="PROKAR_LIPOPROTEIN"/>
    <property type="match status" value="1"/>
</dbReference>
<gene>
    <name evidence="2" type="ORF">Q2T77_29890</name>
</gene>
<evidence type="ECO:0000313" key="2">
    <source>
        <dbReference type="EMBL" id="MDO1536504.1"/>
    </source>
</evidence>
<feature type="chain" id="PRO_5045211547" evidence="1">
    <location>
        <begin position="24"/>
        <end position="231"/>
    </location>
</feature>
<dbReference type="Pfam" id="PF09694">
    <property type="entry name" value="Gcw_chp"/>
    <property type="match status" value="1"/>
</dbReference>
<dbReference type="EMBL" id="JAUKVY010000028">
    <property type="protein sequence ID" value="MDO1536504.1"/>
    <property type="molecule type" value="Genomic_DNA"/>
</dbReference>
<dbReference type="InterPro" id="IPR010239">
    <property type="entry name" value="CHP02001"/>
</dbReference>
<dbReference type="RefSeq" id="WP_301814580.1">
    <property type="nucleotide sequence ID" value="NZ_JAUJZH010000028.1"/>
</dbReference>
<proteinExistence type="predicted"/>
<keyword evidence="1" id="KW-0732">Signal</keyword>
<reference evidence="2" key="1">
    <citation type="submission" date="2023-06" db="EMBL/GenBank/DDBJ databases">
        <authorList>
            <person name="Jiang Y."/>
            <person name="Liu Q."/>
        </authorList>
    </citation>
    <scope>NUCLEOTIDE SEQUENCE</scope>
    <source>
        <strain evidence="2">CGMCC 1.12090</strain>
    </source>
</reference>
<dbReference type="NCBIfam" id="TIGR02001">
    <property type="entry name" value="gcw_chp"/>
    <property type="match status" value="1"/>
</dbReference>
<keyword evidence="3" id="KW-1185">Reference proteome</keyword>
<feature type="signal peptide" evidence="1">
    <location>
        <begin position="1"/>
        <end position="23"/>
    </location>
</feature>
<protein>
    <submittedName>
        <fullName evidence="2">TorF family putative porin</fullName>
    </submittedName>
</protein>
<organism evidence="2 3">
    <name type="scientific">Variovorax ginsengisoli</name>
    <dbReference type="NCBI Taxonomy" id="363844"/>
    <lineage>
        <taxon>Bacteria</taxon>
        <taxon>Pseudomonadati</taxon>
        <taxon>Pseudomonadota</taxon>
        <taxon>Betaproteobacteria</taxon>
        <taxon>Burkholderiales</taxon>
        <taxon>Comamonadaceae</taxon>
        <taxon>Variovorax</taxon>
    </lineage>
</organism>